<gene>
    <name evidence="2" type="ORF">F7725_028620</name>
</gene>
<protein>
    <submittedName>
        <fullName evidence="2">Uncharacterized protein</fullName>
    </submittedName>
</protein>
<reference evidence="2 3" key="1">
    <citation type="submission" date="2020-03" db="EMBL/GenBank/DDBJ databases">
        <title>Dissostichus mawsoni Genome sequencing and assembly.</title>
        <authorList>
            <person name="Park H."/>
        </authorList>
    </citation>
    <scope>NUCLEOTIDE SEQUENCE [LARGE SCALE GENOMIC DNA]</scope>
    <source>
        <strain evidence="2">DM0001</strain>
        <tissue evidence="2">Muscle</tissue>
    </source>
</reference>
<keyword evidence="3" id="KW-1185">Reference proteome</keyword>
<feature type="compositionally biased region" description="Polar residues" evidence="1">
    <location>
        <begin position="136"/>
        <end position="150"/>
    </location>
</feature>
<proteinExistence type="predicted"/>
<dbReference type="EMBL" id="JAAKFY010000024">
    <property type="protein sequence ID" value="KAF3836062.1"/>
    <property type="molecule type" value="Genomic_DNA"/>
</dbReference>
<accession>A0A7J5XG65</accession>
<dbReference type="OrthoDB" id="10621853at2759"/>
<feature type="non-terminal residue" evidence="2">
    <location>
        <position position="1"/>
    </location>
</feature>
<evidence type="ECO:0000256" key="1">
    <source>
        <dbReference type="SAM" id="MobiDB-lite"/>
    </source>
</evidence>
<sequence length="157" mass="17174">MKGWMETLENGVRPWLLLAYSHGAEAQWSIRGQAALLPPPPSTWSSKPGFFSTCPRLNCTLLLMAFVSSFVHPSSLVTLYSSHCCTTALFSAESPSRFGRLASFTRARNHGLHDRSPAPVGGDLYETLFIGNFNPGTDETAASQPDSQTMMKAPRTH</sequence>
<dbReference type="AlphaFoldDB" id="A0A7J5XG65"/>
<dbReference type="Proteomes" id="UP000518266">
    <property type="component" value="Unassembled WGS sequence"/>
</dbReference>
<feature type="region of interest" description="Disordered" evidence="1">
    <location>
        <begin position="136"/>
        <end position="157"/>
    </location>
</feature>
<comment type="caution">
    <text evidence="2">The sequence shown here is derived from an EMBL/GenBank/DDBJ whole genome shotgun (WGS) entry which is preliminary data.</text>
</comment>
<evidence type="ECO:0000313" key="3">
    <source>
        <dbReference type="Proteomes" id="UP000518266"/>
    </source>
</evidence>
<organism evidence="2 3">
    <name type="scientific">Dissostichus mawsoni</name>
    <name type="common">Antarctic cod</name>
    <dbReference type="NCBI Taxonomy" id="36200"/>
    <lineage>
        <taxon>Eukaryota</taxon>
        <taxon>Metazoa</taxon>
        <taxon>Chordata</taxon>
        <taxon>Craniata</taxon>
        <taxon>Vertebrata</taxon>
        <taxon>Euteleostomi</taxon>
        <taxon>Actinopterygii</taxon>
        <taxon>Neopterygii</taxon>
        <taxon>Teleostei</taxon>
        <taxon>Neoteleostei</taxon>
        <taxon>Acanthomorphata</taxon>
        <taxon>Eupercaria</taxon>
        <taxon>Perciformes</taxon>
        <taxon>Notothenioidei</taxon>
        <taxon>Nototheniidae</taxon>
        <taxon>Dissostichus</taxon>
    </lineage>
</organism>
<evidence type="ECO:0000313" key="2">
    <source>
        <dbReference type="EMBL" id="KAF3836062.1"/>
    </source>
</evidence>
<name>A0A7J5XG65_DISMA</name>